<dbReference type="RefSeq" id="WP_080272274.1">
    <property type="nucleotide sequence ID" value="NZ_CP017601.1"/>
</dbReference>
<dbReference type="Proteomes" id="UP000239239">
    <property type="component" value="Unassembled WGS sequence"/>
</dbReference>
<proteinExistence type="predicted"/>
<dbReference type="AlphaFoldDB" id="A0A2S6EWM5"/>
<dbReference type="InterPro" id="IPR054021">
    <property type="entry name" value="MvcA_ins"/>
</dbReference>
<accession>A0A2S6EWM5</accession>
<dbReference type="Pfam" id="PF22193">
    <property type="entry name" value="MvcA_ins"/>
    <property type="match status" value="1"/>
</dbReference>
<evidence type="ECO:0000313" key="2">
    <source>
        <dbReference type="EMBL" id="PPK29593.1"/>
    </source>
</evidence>
<organism evidence="2 3">
    <name type="scientific">Legionella pneumophila</name>
    <dbReference type="NCBI Taxonomy" id="446"/>
    <lineage>
        <taxon>Bacteria</taxon>
        <taxon>Pseudomonadati</taxon>
        <taxon>Pseudomonadota</taxon>
        <taxon>Gammaproteobacteria</taxon>
        <taxon>Legionellales</taxon>
        <taxon>Legionellaceae</taxon>
        <taxon>Legionella</taxon>
    </lineage>
</organism>
<reference evidence="2 3" key="1">
    <citation type="submission" date="2018-02" db="EMBL/GenBank/DDBJ databases">
        <title>Draft genome sequences of four Legionella pneumophila clinical strains isolated in Ontario.</title>
        <authorList>
            <person name="Fortuna A."/>
            <person name="Ramnarine R."/>
            <person name="Li A."/>
            <person name="Frantz C."/>
            <person name="Mallo G."/>
        </authorList>
    </citation>
    <scope>NUCLEOTIDE SEQUENCE [LARGE SCALE GENOMIC DNA]</scope>
    <source>
        <strain evidence="2 3">LG61</strain>
    </source>
</reference>
<name>A0A2S6EWM5_LEGPN</name>
<protein>
    <submittedName>
        <fullName evidence="2">Uncharacterized protein</fullName>
    </submittedName>
</protein>
<feature type="compositionally biased region" description="Basic and acidic residues" evidence="1">
    <location>
        <begin position="407"/>
        <end position="420"/>
    </location>
</feature>
<comment type="caution">
    <text evidence="2">The sequence shown here is derived from an EMBL/GenBank/DDBJ whole genome shotgun (WGS) entry which is preliminary data.</text>
</comment>
<feature type="region of interest" description="Disordered" evidence="1">
    <location>
        <begin position="406"/>
        <end position="426"/>
    </location>
</feature>
<evidence type="ECO:0000256" key="1">
    <source>
        <dbReference type="SAM" id="MobiDB-lite"/>
    </source>
</evidence>
<evidence type="ECO:0000313" key="3">
    <source>
        <dbReference type="Proteomes" id="UP000239239"/>
    </source>
</evidence>
<sequence length="426" mass="48900">MIVRGINMTKIKLESLGFMVHKKLKSMSQSYGVMMTGVPAEVLGQMQAERSIPSINKTGNLKQQIAKEVSKVCHMMTEPTQSCGQASNDVCELLLGKIEAEKFHFTKYETLSADGDNLKNVLENTAPSSTNLLIRFEIDREDPPIVLVKTKNENFNPETAVRNKIYLLENKLYFLDKIGNLFNLGPGKKKCTQLFNAIGDSAEYSLCDPFVLEEPEKPEDFAISEIVDIFNEQKERFDFWIGSHSFTIYIPQTLGESPRQFYPYQAYFGSHTLQDWFVSDKDEYLSRIGIDKYIEKLAVLGKTTNTKERSDIYAEFFSKRGREAFFCAHLNEKRQPLRVKFKITEINPELALKNLQETQEFIDTHPGENPSDKVENYRNRAKLAMTEHLESLLDIKPESSPSLFWKNVDKKEQEMTDSSRYKKGPS</sequence>
<dbReference type="EMBL" id="PQWY01000016">
    <property type="protein sequence ID" value="PPK29593.1"/>
    <property type="molecule type" value="Genomic_DNA"/>
</dbReference>
<gene>
    <name evidence="2" type="ORF">C3928_10965</name>
</gene>
<dbReference type="OrthoDB" id="9863532at2"/>